<dbReference type="InterPro" id="IPR037923">
    <property type="entry name" value="HTH-like"/>
</dbReference>
<dbReference type="Gene3D" id="1.10.10.60">
    <property type="entry name" value="Homeodomain-like"/>
    <property type="match status" value="2"/>
</dbReference>
<comment type="caution">
    <text evidence="5">The sequence shown here is derived from an EMBL/GenBank/DDBJ whole genome shotgun (WGS) entry which is preliminary data.</text>
</comment>
<proteinExistence type="predicted"/>
<dbReference type="InterPro" id="IPR018060">
    <property type="entry name" value="HTH_AraC"/>
</dbReference>
<dbReference type="Pfam" id="PF12833">
    <property type="entry name" value="HTH_18"/>
    <property type="match status" value="1"/>
</dbReference>
<protein>
    <submittedName>
        <fullName evidence="5">Helix-turn-helix domain-containing protein</fullName>
    </submittedName>
</protein>
<dbReference type="SMART" id="SM00342">
    <property type="entry name" value="HTH_ARAC"/>
    <property type="match status" value="1"/>
</dbReference>
<dbReference type="InterPro" id="IPR009057">
    <property type="entry name" value="Homeodomain-like_sf"/>
</dbReference>
<evidence type="ECO:0000313" key="5">
    <source>
        <dbReference type="EMBL" id="RKN74123.1"/>
    </source>
</evidence>
<dbReference type="PANTHER" id="PTHR43280:SF2">
    <property type="entry name" value="HTH-TYPE TRANSCRIPTIONAL REGULATOR EXSA"/>
    <property type="match status" value="1"/>
</dbReference>
<dbReference type="PROSITE" id="PS01124">
    <property type="entry name" value="HTH_ARAC_FAMILY_2"/>
    <property type="match status" value="1"/>
</dbReference>
<dbReference type="Proteomes" id="UP000282311">
    <property type="component" value="Unassembled WGS sequence"/>
</dbReference>
<keyword evidence="3" id="KW-0804">Transcription</keyword>
<dbReference type="AlphaFoldDB" id="A0A3B0BJU0"/>
<dbReference type="PROSITE" id="PS00041">
    <property type="entry name" value="HTH_ARAC_FAMILY_1"/>
    <property type="match status" value="1"/>
</dbReference>
<organism evidence="5 6">
    <name type="scientific">Paenibacillus ginsengarvi</name>
    <dbReference type="NCBI Taxonomy" id="400777"/>
    <lineage>
        <taxon>Bacteria</taxon>
        <taxon>Bacillati</taxon>
        <taxon>Bacillota</taxon>
        <taxon>Bacilli</taxon>
        <taxon>Bacillales</taxon>
        <taxon>Paenibacillaceae</taxon>
        <taxon>Paenibacillus</taxon>
    </lineage>
</organism>
<keyword evidence="2" id="KW-0238">DNA-binding</keyword>
<reference evidence="5 6" key="1">
    <citation type="journal article" date="2007" name="Int. J. Syst. Evol. Microbiol.">
        <title>Paenibacillus ginsengarvi sp. nov., isolated from soil from ginseng cultivation.</title>
        <authorList>
            <person name="Yoon M.H."/>
            <person name="Ten L.N."/>
            <person name="Im W.T."/>
        </authorList>
    </citation>
    <scope>NUCLEOTIDE SEQUENCE [LARGE SCALE GENOMIC DNA]</scope>
    <source>
        <strain evidence="5 6">KCTC 13059</strain>
    </source>
</reference>
<dbReference type="GO" id="GO:0043565">
    <property type="term" value="F:sequence-specific DNA binding"/>
    <property type="evidence" value="ECO:0007669"/>
    <property type="project" value="InterPro"/>
</dbReference>
<sequence length="262" mass="29994">MFELVFVLAEEVDSSWRKPESVTECDIFLFVESGSLFYGINGQRIALTKGDFLYIPEGSLRYGLGDRVQGHKKYAVGFRTAAPETAAAIPLLGNREHRLIHCRNSDYVKQRFGLLVQMWIGKLPHYQTICWGILLEMLGIAERESENAHVPAKKISLVTDIQTYILSHYREPIRIELLAELVDRTPNYVTKIFREVTGQTPIGYLHQVRVASARDLLLNTHLTIGQVADMMGFCDQSYFNRVYKRIMGHPPSSLQKEKRAYK</sequence>
<dbReference type="OrthoDB" id="345425at2"/>
<name>A0A3B0BJU0_9BACL</name>
<keyword evidence="1" id="KW-0805">Transcription regulation</keyword>
<evidence type="ECO:0000256" key="2">
    <source>
        <dbReference type="ARBA" id="ARBA00023125"/>
    </source>
</evidence>
<evidence type="ECO:0000313" key="6">
    <source>
        <dbReference type="Proteomes" id="UP000282311"/>
    </source>
</evidence>
<evidence type="ECO:0000259" key="4">
    <source>
        <dbReference type="PROSITE" id="PS01124"/>
    </source>
</evidence>
<keyword evidence="6" id="KW-1185">Reference proteome</keyword>
<dbReference type="PANTHER" id="PTHR43280">
    <property type="entry name" value="ARAC-FAMILY TRANSCRIPTIONAL REGULATOR"/>
    <property type="match status" value="1"/>
</dbReference>
<evidence type="ECO:0000256" key="1">
    <source>
        <dbReference type="ARBA" id="ARBA00023015"/>
    </source>
</evidence>
<dbReference type="SUPFAM" id="SSF51215">
    <property type="entry name" value="Regulatory protein AraC"/>
    <property type="match status" value="1"/>
</dbReference>
<feature type="domain" description="HTH araC/xylS-type" evidence="4">
    <location>
        <begin position="159"/>
        <end position="257"/>
    </location>
</feature>
<dbReference type="RefSeq" id="WP_120750394.1">
    <property type="nucleotide sequence ID" value="NZ_RBAH01000025.1"/>
</dbReference>
<evidence type="ECO:0000256" key="3">
    <source>
        <dbReference type="ARBA" id="ARBA00023163"/>
    </source>
</evidence>
<dbReference type="SUPFAM" id="SSF46689">
    <property type="entry name" value="Homeodomain-like"/>
    <property type="match status" value="2"/>
</dbReference>
<accession>A0A3B0BJU0</accession>
<dbReference type="GO" id="GO:0003700">
    <property type="term" value="F:DNA-binding transcription factor activity"/>
    <property type="evidence" value="ECO:0007669"/>
    <property type="project" value="InterPro"/>
</dbReference>
<dbReference type="EMBL" id="RBAH01000025">
    <property type="protein sequence ID" value="RKN74123.1"/>
    <property type="molecule type" value="Genomic_DNA"/>
</dbReference>
<gene>
    <name evidence="5" type="ORF">D7M11_27090</name>
</gene>
<dbReference type="InterPro" id="IPR018062">
    <property type="entry name" value="HTH_AraC-typ_CS"/>
</dbReference>